<comment type="caution">
    <text evidence="2">The sequence shown here is derived from an EMBL/GenBank/DDBJ whole genome shotgun (WGS) entry which is preliminary data.</text>
</comment>
<proteinExistence type="predicted"/>
<feature type="domain" description="Mce/MlaD" evidence="1">
    <location>
        <begin position="47"/>
        <end position="122"/>
    </location>
</feature>
<organism evidence="2 3">
    <name type="scientific">Nocardioides immobilis</name>
    <dbReference type="NCBI Taxonomy" id="2049295"/>
    <lineage>
        <taxon>Bacteria</taxon>
        <taxon>Bacillati</taxon>
        <taxon>Actinomycetota</taxon>
        <taxon>Actinomycetes</taxon>
        <taxon>Propionibacteriales</taxon>
        <taxon>Nocardioidaceae</taxon>
        <taxon>Nocardioides</taxon>
    </lineage>
</organism>
<dbReference type="AlphaFoldDB" id="A0A417XZC4"/>
<keyword evidence="3" id="KW-1185">Reference proteome</keyword>
<evidence type="ECO:0000313" key="2">
    <source>
        <dbReference type="EMBL" id="RHW25728.1"/>
    </source>
</evidence>
<gene>
    <name evidence="2" type="ORF">D0Z08_18315</name>
</gene>
<protein>
    <submittedName>
        <fullName evidence="2">MCE family protein</fullName>
    </submittedName>
</protein>
<reference evidence="2 3" key="1">
    <citation type="submission" date="2018-09" db="EMBL/GenBank/DDBJ databases">
        <title>Genome sequencing of Nocardioides immobilis CCTCC AB 2017083 for comparison to Nocardioides silvaticus.</title>
        <authorList>
            <person name="Li C."/>
            <person name="Wang G."/>
        </authorList>
    </citation>
    <scope>NUCLEOTIDE SEQUENCE [LARGE SCALE GENOMIC DNA]</scope>
    <source>
        <strain evidence="2 3">CCTCC AB 2017083</strain>
    </source>
</reference>
<dbReference type="RefSeq" id="WP_118926694.1">
    <property type="nucleotide sequence ID" value="NZ_QXGH01000022.1"/>
</dbReference>
<dbReference type="OrthoDB" id="4510799at2"/>
<sequence length="434" mass="45419">MTIINAMRKNRGMATVLGFTLCCLVGFSFLWVKAGGSIPVVADPDDYRVAFMVDDSKNLLETGEVRIAGVTVGRVESRDLVGDEVRIEISLDPSAAPLHEGATVRVGVKSLVGSSYVDVVDGDGKELSSGTELDAAQVIPAVDVDELLSTLDAPTRASLQQVVRGLGRATRGTGAEVDALVTAAGDIGREGYVVLDALEQQGTDLTALTVEARELLDALDAGQGQIVTLVEAAQELTDATADKRAAVENVVRELPGLIQNVDAGAVSLQDLAGPLTPIARSLRVAAPDLNAALLTLPAVTNDLAGLLPALDTTLARAPRTLDRLPAFTDALSGVVPEAETLLRDVNPMLAYLEPYGLDLGALFANFGASFDTLAEDGIRPIRLTATAQGIGTVRGIPADLPETGLWWNNPYPAPGTADAPAPYNGTYPRVERLP</sequence>
<accession>A0A417XZC4</accession>
<name>A0A417XZC4_9ACTN</name>
<dbReference type="EMBL" id="QXGH01000022">
    <property type="protein sequence ID" value="RHW25728.1"/>
    <property type="molecule type" value="Genomic_DNA"/>
</dbReference>
<dbReference type="Proteomes" id="UP000283644">
    <property type="component" value="Unassembled WGS sequence"/>
</dbReference>
<evidence type="ECO:0000259" key="1">
    <source>
        <dbReference type="Pfam" id="PF02470"/>
    </source>
</evidence>
<dbReference type="PANTHER" id="PTHR33371">
    <property type="entry name" value="INTERMEMBRANE PHOSPHOLIPID TRANSPORT SYSTEM BINDING PROTEIN MLAD-RELATED"/>
    <property type="match status" value="1"/>
</dbReference>
<dbReference type="InterPro" id="IPR052336">
    <property type="entry name" value="MlaD_Phospholipid_Transporter"/>
</dbReference>
<dbReference type="Pfam" id="PF02470">
    <property type="entry name" value="MlaD"/>
    <property type="match status" value="1"/>
</dbReference>
<dbReference type="InterPro" id="IPR003399">
    <property type="entry name" value="Mce/MlaD"/>
</dbReference>
<dbReference type="PANTHER" id="PTHR33371:SF4">
    <property type="entry name" value="INTERMEMBRANE PHOSPHOLIPID TRANSPORT SYSTEM BINDING PROTEIN MLAD"/>
    <property type="match status" value="1"/>
</dbReference>
<evidence type="ECO:0000313" key="3">
    <source>
        <dbReference type="Proteomes" id="UP000283644"/>
    </source>
</evidence>